<comment type="similarity">
    <text evidence="1">Belongs to the fungal fucose-specific lectin family.</text>
</comment>
<comment type="caution">
    <text evidence="2">The sequence shown here is derived from an EMBL/GenBank/DDBJ whole genome shotgun (WGS) entry which is preliminary data.</text>
</comment>
<evidence type="ECO:0000256" key="1">
    <source>
        <dbReference type="ARBA" id="ARBA00009042"/>
    </source>
</evidence>
<dbReference type="Proteomes" id="UP000614610">
    <property type="component" value="Unassembled WGS sequence"/>
</dbReference>
<dbReference type="InterPro" id="IPR012475">
    <property type="entry name" value="Fungal_lectin"/>
</dbReference>
<evidence type="ECO:0000313" key="3">
    <source>
        <dbReference type="Proteomes" id="UP000614610"/>
    </source>
</evidence>
<evidence type="ECO:0000313" key="2">
    <source>
        <dbReference type="EMBL" id="KAF3220250.1"/>
    </source>
</evidence>
<dbReference type="Pfam" id="PF07938">
    <property type="entry name" value="Fungal_lectin"/>
    <property type="match status" value="1"/>
</dbReference>
<dbReference type="Gene3D" id="2.120.10.70">
    <property type="entry name" value="Fucose-specific lectin"/>
    <property type="match status" value="1"/>
</dbReference>
<gene>
    <name evidence="2" type="ORF">TWF679_009630</name>
</gene>
<name>A0A8H8VJ91_ORBOL</name>
<dbReference type="AlphaFoldDB" id="A0A8H8VJ91"/>
<reference evidence="2" key="1">
    <citation type="submission" date="2019-06" db="EMBL/GenBank/DDBJ databases">
        <authorList>
            <person name="Palmer J.M."/>
        </authorList>
    </citation>
    <scope>NUCLEOTIDE SEQUENCE</scope>
    <source>
        <strain evidence="2">TWF679</strain>
    </source>
</reference>
<accession>A0A8H8VJ91</accession>
<evidence type="ECO:0008006" key="4">
    <source>
        <dbReference type="Google" id="ProtNLM"/>
    </source>
</evidence>
<proteinExistence type="inferred from homology"/>
<dbReference type="SUPFAM" id="SSF89372">
    <property type="entry name" value="Fucose-specific lectin"/>
    <property type="match status" value="1"/>
</dbReference>
<sequence length="336" mass="38618">MSELQLILHALNEKDDFEETWRGLYAPVIRYWGQYIRLYAQKNDSSIVEGHWDRSGKKWTFKEVVPAGIAGLPTAGLAATMVGIEETHLFFVDNEGHIREIGIHGNYGDKPKPGPLDKLKLKTSRPISVLPLNQHRAANEMALYYRDNSNILREYKWNSCGHERWELTHSFKWTDFGPLTTDVKFVNMSKWMSAANELSIRGFYQNSEGYLVELRYDDGFWGTGFLHQKVPITDPPSSVAFTPIANDLYTAPKLAVFYMQDNKVYQVRKEGRDGYWYGPYEQTTEEEVEKGNIAGVGALTEHQDQHLFISEKGNKVVHRYQILGGSWIKEVVDFND</sequence>
<protein>
    <recommendedName>
        <fullName evidence="4">Fucose-specific lectin</fullName>
    </recommendedName>
</protein>
<organism evidence="2 3">
    <name type="scientific">Orbilia oligospora</name>
    <name type="common">Nematode-trapping fungus</name>
    <name type="synonym">Arthrobotrys oligospora</name>
    <dbReference type="NCBI Taxonomy" id="2813651"/>
    <lineage>
        <taxon>Eukaryota</taxon>
        <taxon>Fungi</taxon>
        <taxon>Dikarya</taxon>
        <taxon>Ascomycota</taxon>
        <taxon>Pezizomycotina</taxon>
        <taxon>Orbiliomycetes</taxon>
        <taxon>Orbiliales</taxon>
        <taxon>Orbiliaceae</taxon>
        <taxon>Orbilia</taxon>
    </lineage>
</organism>
<dbReference type="OrthoDB" id="5287672at2759"/>
<dbReference type="EMBL" id="WIWT01000007">
    <property type="protein sequence ID" value="KAF3220250.1"/>
    <property type="molecule type" value="Genomic_DNA"/>
</dbReference>